<dbReference type="EMBL" id="AMGV01000016">
    <property type="protein sequence ID" value="KEF52804.1"/>
    <property type="molecule type" value="Genomic_DNA"/>
</dbReference>
<dbReference type="STRING" id="1182545.A0A072NY77"/>
<dbReference type="Proteomes" id="UP000027920">
    <property type="component" value="Unassembled WGS sequence"/>
</dbReference>
<evidence type="ECO:0000313" key="3">
    <source>
        <dbReference type="EMBL" id="KEF52804.1"/>
    </source>
</evidence>
<feature type="domain" description="AAA+ ATPase" evidence="2">
    <location>
        <begin position="169"/>
        <end position="293"/>
    </location>
</feature>
<dbReference type="Gene3D" id="3.40.50.300">
    <property type="entry name" value="P-loop containing nucleotide triphosphate hydrolases"/>
    <property type="match status" value="1"/>
</dbReference>
<accession>A0A072NY77</accession>
<evidence type="ECO:0000259" key="2">
    <source>
        <dbReference type="SMART" id="SM00382"/>
    </source>
</evidence>
<dbReference type="GeneID" id="25286121"/>
<dbReference type="InterPro" id="IPR003593">
    <property type="entry name" value="AAA+_ATPase"/>
</dbReference>
<gene>
    <name evidence="3" type="ORF">A1O9_11221</name>
</gene>
<sequence length="481" mass="55325">MALRKYSSWQPQREPWKDPVIERRELQETFPVQYWTDQRRTKLESTEYDQVYNDYFIDRERAIIFKNNEQIFAPIPSGWLSNESMVPEKDIMLYRGRVFAFVLRTRTFAPLWLWGLQPIKAKTEGLDNLQLKDNTFTDTLQALVKTHFMQRQTQHLPDFEYDIVRGKGKGLVILLHGAPGLGKTFTAGIVAAANGKPLLQITCGDLGLKPNEVDAALKETFHYAQHWKCVLLLDECDIFLTQRSKTDVKRNALVSIFLRVLEFYTGVLFLTTNRVRALDEAIKSRITWISYYPPLNWTQTREIWRTNIKRVEKGNKNLDLDKNGIMKYAKQHFKISMAENAVWNGRRIQNAFKVALALANWEAYSKEEQLQTEQLTPVDDDHHPRSILSATHLKAYATGTRAFDGYLQTATGFADADRAFHAMERADDYEPEENIPLASPGGDGNQFPSFLSSPHEDLRRASSMSLVPPVEQVTLVPPVQI</sequence>
<dbReference type="InterPro" id="IPR027417">
    <property type="entry name" value="P-loop_NTPase"/>
</dbReference>
<feature type="region of interest" description="Disordered" evidence="1">
    <location>
        <begin position="427"/>
        <end position="454"/>
    </location>
</feature>
<dbReference type="InterPro" id="IPR056599">
    <property type="entry name" value="AAA_lid_fung"/>
</dbReference>
<dbReference type="HOGENOM" id="CLU_004471_5_0_1"/>
<dbReference type="SMART" id="SM00382">
    <property type="entry name" value="AAA"/>
    <property type="match status" value="1"/>
</dbReference>
<proteinExistence type="predicted"/>
<evidence type="ECO:0000313" key="4">
    <source>
        <dbReference type="Proteomes" id="UP000027920"/>
    </source>
</evidence>
<dbReference type="SUPFAM" id="SSF52540">
    <property type="entry name" value="P-loop containing nucleoside triphosphate hydrolases"/>
    <property type="match status" value="1"/>
</dbReference>
<organism evidence="3 4">
    <name type="scientific">Exophiala aquamarina CBS 119918</name>
    <dbReference type="NCBI Taxonomy" id="1182545"/>
    <lineage>
        <taxon>Eukaryota</taxon>
        <taxon>Fungi</taxon>
        <taxon>Dikarya</taxon>
        <taxon>Ascomycota</taxon>
        <taxon>Pezizomycotina</taxon>
        <taxon>Eurotiomycetes</taxon>
        <taxon>Chaetothyriomycetidae</taxon>
        <taxon>Chaetothyriales</taxon>
        <taxon>Herpotrichiellaceae</taxon>
        <taxon>Exophiala</taxon>
    </lineage>
</organism>
<dbReference type="OrthoDB" id="10042665at2759"/>
<dbReference type="GO" id="GO:0016887">
    <property type="term" value="F:ATP hydrolysis activity"/>
    <property type="evidence" value="ECO:0007669"/>
    <property type="project" value="InterPro"/>
</dbReference>
<comment type="caution">
    <text evidence="3">The sequence shown here is derived from an EMBL/GenBank/DDBJ whole genome shotgun (WGS) entry which is preliminary data.</text>
</comment>
<dbReference type="VEuPathDB" id="FungiDB:A1O9_11221"/>
<dbReference type="PANTHER" id="PTHR46411">
    <property type="entry name" value="FAMILY ATPASE, PUTATIVE-RELATED"/>
    <property type="match status" value="1"/>
</dbReference>
<dbReference type="PANTHER" id="PTHR46411:SF3">
    <property type="entry name" value="AAA+ ATPASE DOMAIN-CONTAINING PROTEIN"/>
    <property type="match status" value="1"/>
</dbReference>
<protein>
    <recommendedName>
        <fullName evidence="2">AAA+ ATPase domain-containing protein</fullName>
    </recommendedName>
</protein>
<keyword evidence="4" id="KW-1185">Reference proteome</keyword>
<evidence type="ECO:0000256" key="1">
    <source>
        <dbReference type="SAM" id="MobiDB-lite"/>
    </source>
</evidence>
<dbReference type="Pfam" id="PF23232">
    <property type="entry name" value="AAA_lid_13"/>
    <property type="match status" value="1"/>
</dbReference>
<dbReference type="Pfam" id="PF00004">
    <property type="entry name" value="AAA"/>
    <property type="match status" value="1"/>
</dbReference>
<dbReference type="AlphaFoldDB" id="A0A072NY77"/>
<reference evidence="3 4" key="1">
    <citation type="submission" date="2013-03" db="EMBL/GenBank/DDBJ databases">
        <title>The Genome Sequence of Exophiala aquamarina CBS 119918.</title>
        <authorList>
            <consortium name="The Broad Institute Genomics Platform"/>
            <person name="Cuomo C."/>
            <person name="de Hoog S."/>
            <person name="Gorbushina A."/>
            <person name="Walker B."/>
            <person name="Young S.K."/>
            <person name="Zeng Q."/>
            <person name="Gargeya S."/>
            <person name="Fitzgerald M."/>
            <person name="Haas B."/>
            <person name="Abouelleil A."/>
            <person name="Allen A.W."/>
            <person name="Alvarado L."/>
            <person name="Arachchi H.M."/>
            <person name="Berlin A.M."/>
            <person name="Chapman S.B."/>
            <person name="Gainer-Dewar J."/>
            <person name="Goldberg J."/>
            <person name="Griggs A."/>
            <person name="Gujja S."/>
            <person name="Hansen M."/>
            <person name="Howarth C."/>
            <person name="Imamovic A."/>
            <person name="Ireland A."/>
            <person name="Larimer J."/>
            <person name="McCowan C."/>
            <person name="Murphy C."/>
            <person name="Pearson M."/>
            <person name="Poon T.W."/>
            <person name="Priest M."/>
            <person name="Roberts A."/>
            <person name="Saif S."/>
            <person name="Shea T."/>
            <person name="Sisk P."/>
            <person name="Sykes S."/>
            <person name="Wortman J."/>
            <person name="Nusbaum C."/>
            <person name="Birren B."/>
        </authorList>
    </citation>
    <scope>NUCLEOTIDE SEQUENCE [LARGE SCALE GENOMIC DNA]</scope>
    <source>
        <strain evidence="3 4">CBS 119918</strain>
    </source>
</reference>
<name>A0A072NY77_9EURO</name>
<dbReference type="RefSeq" id="XP_013255394.1">
    <property type="nucleotide sequence ID" value="XM_013399940.1"/>
</dbReference>
<dbReference type="GO" id="GO:0005524">
    <property type="term" value="F:ATP binding"/>
    <property type="evidence" value="ECO:0007669"/>
    <property type="project" value="InterPro"/>
</dbReference>
<dbReference type="InterPro" id="IPR003959">
    <property type="entry name" value="ATPase_AAA_core"/>
</dbReference>